<keyword evidence="7" id="KW-1185">Reference proteome</keyword>
<evidence type="ECO:0000259" key="5">
    <source>
        <dbReference type="PROSITE" id="PS50943"/>
    </source>
</evidence>
<name>A0A2T5J0F8_9GAMM</name>
<keyword evidence="3" id="KW-0804">Transcription</keyword>
<dbReference type="SUPFAM" id="SSF51306">
    <property type="entry name" value="LexA/Signal peptidase"/>
    <property type="match status" value="1"/>
</dbReference>
<dbReference type="InterPro" id="IPR015927">
    <property type="entry name" value="Peptidase_S24_S26A/B/C"/>
</dbReference>
<dbReference type="OrthoDB" id="2475196at2"/>
<dbReference type="CDD" id="cd00093">
    <property type="entry name" value="HTH_XRE"/>
    <property type="match status" value="1"/>
</dbReference>
<accession>A0A2T5J0F8</accession>
<evidence type="ECO:0000256" key="1">
    <source>
        <dbReference type="ARBA" id="ARBA00023015"/>
    </source>
</evidence>
<dbReference type="PROSITE" id="PS50943">
    <property type="entry name" value="HTH_CROC1"/>
    <property type="match status" value="1"/>
</dbReference>
<dbReference type="PANTHER" id="PTHR40661:SF3">
    <property type="entry name" value="FELS-1 PROPHAGE TRANSCRIPTIONAL REGULATOR"/>
    <property type="match status" value="1"/>
</dbReference>
<dbReference type="Pfam" id="PF01381">
    <property type="entry name" value="HTH_3"/>
    <property type="match status" value="1"/>
</dbReference>
<dbReference type="SUPFAM" id="SSF47413">
    <property type="entry name" value="lambda repressor-like DNA-binding domains"/>
    <property type="match status" value="1"/>
</dbReference>
<evidence type="ECO:0000313" key="6">
    <source>
        <dbReference type="EMBL" id="PTQ89817.1"/>
    </source>
</evidence>
<keyword evidence="1" id="KW-0805">Transcription regulation</keyword>
<keyword evidence="2" id="KW-0238">DNA-binding</keyword>
<gene>
    <name evidence="6" type="ORF">C8N29_105144</name>
</gene>
<dbReference type="InterPro" id="IPR039418">
    <property type="entry name" value="LexA-like"/>
</dbReference>
<dbReference type="CDD" id="cd06529">
    <property type="entry name" value="S24_LexA-like"/>
    <property type="match status" value="1"/>
</dbReference>
<sequence length="219" mass="24604">MALGHRVKQAREQKGLSQGQLAEKTGMSQTAIHLLEKRDSESSKFLHELSIALDVSTEWLKTGYPSIKENSATYNVKLIDKELLEKRKDVPLLTWVSAGAWLNNQGSFTEGDAERWIPCPVAHSKMTFVLKVEGDSMTSPYPNDKSYPHGSLIYVDPERTITNGCRVVALLKNQQAYTFKRYVEDAGRKYLKPLNPTYESILITDDIEIIGVVIGAFID</sequence>
<dbReference type="SMART" id="SM00530">
    <property type="entry name" value="HTH_XRE"/>
    <property type="match status" value="1"/>
</dbReference>
<feature type="domain" description="HTH cro/C1-type" evidence="5">
    <location>
        <begin position="7"/>
        <end position="60"/>
    </location>
</feature>
<dbReference type="PANTHER" id="PTHR40661">
    <property type="match status" value="1"/>
</dbReference>
<evidence type="ECO:0000313" key="7">
    <source>
        <dbReference type="Proteomes" id="UP000244223"/>
    </source>
</evidence>
<organism evidence="6 7">
    <name type="scientific">Agitococcus lubricus</name>
    <dbReference type="NCBI Taxonomy" id="1077255"/>
    <lineage>
        <taxon>Bacteria</taxon>
        <taxon>Pseudomonadati</taxon>
        <taxon>Pseudomonadota</taxon>
        <taxon>Gammaproteobacteria</taxon>
        <taxon>Moraxellales</taxon>
        <taxon>Moraxellaceae</taxon>
        <taxon>Agitococcus</taxon>
    </lineage>
</organism>
<dbReference type="Gene3D" id="1.10.260.40">
    <property type="entry name" value="lambda repressor-like DNA-binding domains"/>
    <property type="match status" value="1"/>
</dbReference>
<evidence type="ECO:0000256" key="2">
    <source>
        <dbReference type="ARBA" id="ARBA00023125"/>
    </source>
</evidence>
<feature type="region of interest" description="Disordered" evidence="4">
    <location>
        <begin position="1"/>
        <end position="22"/>
    </location>
</feature>
<evidence type="ECO:0000256" key="4">
    <source>
        <dbReference type="SAM" id="MobiDB-lite"/>
    </source>
</evidence>
<dbReference type="EMBL" id="QAON01000005">
    <property type="protein sequence ID" value="PTQ89817.1"/>
    <property type="molecule type" value="Genomic_DNA"/>
</dbReference>
<dbReference type="GO" id="GO:0003677">
    <property type="term" value="F:DNA binding"/>
    <property type="evidence" value="ECO:0007669"/>
    <property type="project" value="UniProtKB-KW"/>
</dbReference>
<dbReference type="AlphaFoldDB" id="A0A2T5J0F8"/>
<dbReference type="InterPro" id="IPR001387">
    <property type="entry name" value="Cro/C1-type_HTH"/>
</dbReference>
<reference evidence="6 7" key="1">
    <citation type="submission" date="2018-04" db="EMBL/GenBank/DDBJ databases">
        <title>Genomic Encyclopedia of Archaeal and Bacterial Type Strains, Phase II (KMG-II): from individual species to whole genera.</title>
        <authorList>
            <person name="Goeker M."/>
        </authorList>
    </citation>
    <scope>NUCLEOTIDE SEQUENCE [LARGE SCALE GENOMIC DNA]</scope>
    <source>
        <strain evidence="6 7">DSM 5822</strain>
    </source>
</reference>
<dbReference type="InterPro" id="IPR036286">
    <property type="entry name" value="LexA/Signal_pep-like_sf"/>
</dbReference>
<dbReference type="Proteomes" id="UP000244223">
    <property type="component" value="Unassembled WGS sequence"/>
</dbReference>
<dbReference type="RefSeq" id="WP_107865332.1">
    <property type="nucleotide sequence ID" value="NZ_QAON01000005.1"/>
</dbReference>
<evidence type="ECO:0000256" key="3">
    <source>
        <dbReference type="ARBA" id="ARBA00023163"/>
    </source>
</evidence>
<proteinExistence type="predicted"/>
<comment type="caution">
    <text evidence="6">The sequence shown here is derived from an EMBL/GenBank/DDBJ whole genome shotgun (WGS) entry which is preliminary data.</text>
</comment>
<dbReference type="Pfam" id="PF00717">
    <property type="entry name" value="Peptidase_S24"/>
    <property type="match status" value="1"/>
</dbReference>
<dbReference type="InterPro" id="IPR010982">
    <property type="entry name" value="Lambda_DNA-bd_dom_sf"/>
</dbReference>
<protein>
    <submittedName>
        <fullName evidence="6">Phage repressor protein</fullName>
    </submittedName>
</protein>
<dbReference type="Gene3D" id="2.10.109.10">
    <property type="entry name" value="Umud Fragment, subunit A"/>
    <property type="match status" value="1"/>
</dbReference>